<dbReference type="GO" id="GO:0005634">
    <property type="term" value="C:nucleus"/>
    <property type="evidence" value="ECO:0007669"/>
    <property type="project" value="TreeGrafter"/>
</dbReference>
<feature type="compositionally biased region" description="Polar residues" evidence="2">
    <location>
        <begin position="461"/>
        <end position="474"/>
    </location>
</feature>
<name>A0A9P4PR41_9PLEO</name>
<dbReference type="GO" id="GO:1990431">
    <property type="term" value="P:priRNA 3'-end processing"/>
    <property type="evidence" value="ECO:0007669"/>
    <property type="project" value="TreeGrafter"/>
</dbReference>
<evidence type="ECO:0000313" key="4">
    <source>
        <dbReference type="Proteomes" id="UP000799764"/>
    </source>
</evidence>
<dbReference type="PANTHER" id="PTHR15092:SF22">
    <property type="entry name" value="POLY(A)-SPECIFIC RIBONUCLEASE PNLDC1"/>
    <property type="match status" value="1"/>
</dbReference>
<dbReference type="GO" id="GO:0000289">
    <property type="term" value="P:nuclear-transcribed mRNA poly(A) tail shortening"/>
    <property type="evidence" value="ECO:0007669"/>
    <property type="project" value="TreeGrafter"/>
</dbReference>
<dbReference type="PANTHER" id="PTHR15092">
    <property type="entry name" value="POLY A -SPECIFIC RIBONUCLEASE/TARGET OF EGR1, MEMBER 1"/>
    <property type="match status" value="1"/>
</dbReference>
<dbReference type="GO" id="GO:1990432">
    <property type="term" value="P:siRNA 3'-end processing"/>
    <property type="evidence" value="ECO:0007669"/>
    <property type="project" value="TreeGrafter"/>
</dbReference>
<dbReference type="GO" id="GO:0000175">
    <property type="term" value="F:3'-5'-RNA exonuclease activity"/>
    <property type="evidence" value="ECO:0007669"/>
    <property type="project" value="TreeGrafter"/>
</dbReference>
<dbReference type="InterPro" id="IPR006941">
    <property type="entry name" value="RNase_CAF1"/>
</dbReference>
<organism evidence="3 4">
    <name type="scientific">Karstenula rhodostoma CBS 690.94</name>
    <dbReference type="NCBI Taxonomy" id="1392251"/>
    <lineage>
        <taxon>Eukaryota</taxon>
        <taxon>Fungi</taxon>
        <taxon>Dikarya</taxon>
        <taxon>Ascomycota</taxon>
        <taxon>Pezizomycotina</taxon>
        <taxon>Dothideomycetes</taxon>
        <taxon>Pleosporomycetidae</taxon>
        <taxon>Pleosporales</taxon>
        <taxon>Massarineae</taxon>
        <taxon>Didymosphaeriaceae</taxon>
        <taxon>Karstenula</taxon>
    </lineage>
</organism>
<accession>A0A9P4PR41</accession>
<dbReference type="InterPro" id="IPR036397">
    <property type="entry name" value="RNaseH_sf"/>
</dbReference>
<dbReference type="InterPro" id="IPR012337">
    <property type="entry name" value="RNaseH-like_sf"/>
</dbReference>
<gene>
    <name evidence="3" type="ORF">P171DRAFT_218203</name>
</gene>
<dbReference type="SUPFAM" id="SSF53098">
    <property type="entry name" value="Ribonuclease H-like"/>
    <property type="match status" value="1"/>
</dbReference>
<reference evidence="3" key="1">
    <citation type="journal article" date="2020" name="Stud. Mycol.">
        <title>101 Dothideomycetes genomes: a test case for predicting lifestyles and emergence of pathogens.</title>
        <authorList>
            <person name="Haridas S."/>
            <person name="Albert R."/>
            <person name="Binder M."/>
            <person name="Bloem J."/>
            <person name="Labutti K."/>
            <person name="Salamov A."/>
            <person name="Andreopoulos B."/>
            <person name="Baker S."/>
            <person name="Barry K."/>
            <person name="Bills G."/>
            <person name="Bluhm B."/>
            <person name="Cannon C."/>
            <person name="Castanera R."/>
            <person name="Culley D."/>
            <person name="Daum C."/>
            <person name="Ezra D."/>
            <person name="Gonzalez J."/>
            <person name="Henrissat B."/>
            <person name="Kuo A."/>
            <person name="Liang C."/>
            <person name="Lipzen A."/>
            <person name="Lutzoni F."/>
            <person name="Magnuson J."/>
            <person name="Mondo S."/>
            <person name="Nolan M."/>
            <person name="Ohm R."/>
            <person name="Pangilinan J."/>
            <person name="Park H.-J."/>
            <person name="Ramirez L."/>
            <person name="Alfaro M."/>
            <person name="Sun H."/>
            <person name="Tritt A."/>
            <person name="Yoshinaga Y."/>
            <person name="Zwiers L.-H."/>
            <person name="Turgeon B."/>
            <person name="Goodwin S."/>
            <person name="Spatafora J."/>
            <person name="Crous P."/>
            <person name="Grigoriev I."/>
        </authorList>
    </citation>
    <scope>NUCLEOTIDE SEQUENCE</scope>
    <source>
        <strain evidence="3">CBS 690.94</strain>
    </source>
</reference>
<dbReference type="Pfam" id="PF04857">
    <property type="entry name" value="CAF1"/>
    <property type="match status" value="1"/>
</dbReference>
<sequence>MDIDAASYPHELLALLISISEADFVSLDLEFTGIPSRMPGKEPWKPRPGRGRKTLEDRYQETRTAADRYNILQVGLTCARFDYIDNKYVLKPYNISISPLLNENYKLDIEREIHIQSGAATFLLGHGFDLGAAFSRGVQYLSRGEAHNAQQRVNERLERKPEVEDMQLKPGDVQSLDFVRRARDAIVAWKSSKDKDPLEITTHTGLPNPPLNPAISRFEKRLVHQLVRAEFPHFVTIGRQECIRIIVYDEQREEENKRHIKNRVKEQIAKQTGFRWVFEALAADGDIHEADPYYFGRYTNVPIIAEDKTDVKDRFDRAQDRLQRHQPVLVGHNMFTDLVYFYRSFVGELPDTLEGFRSALHKMFPRIVDTKYLATHAEGDLNASPTLQEIADKLDSQPLPDIVTHSKHSKYHEVAMFHEAGYDSLLTATILLRLSAKMNAARQQPDDASDTSFKTAAEQPNGHSKTQGPMSSLEQLPPPQAEVLVVKKKAKKGKKVKNKFDNISPAQSRFQTRNAFEQLSLDDQGTSSPSDDDQGGVAVDPNTTPLWQDEVREPDPNGWVPIEQKQREPMEMIPAWDTEFWQSFGNTLRVYGTEEAVLKVATWDK</sequence>
<dbReference type="OrthoDB" id="1432093at2759"/>
<comment type="similarity">
    <text evidence="1">Belongs to the CAF1 family.</text>
</comment>
<feature type="region of interest" description="Disordered" evidence="2">
    <location>
        <begin position="521"/>
        <end position="557"/>
    </location>
</feature>
<dbReference type="Gene3D" id="3.30.420.10">
    <property type="entry name" value="Ribonuclease H-like superfamily/Ribonuclease H"/>
    <property type="match status" value="2"/>
</dbReference>
<dbReference type="Proteomes" id="UP000799764">
    <property type="component" value="Unassembled WGS sequence"/>
</dbReference>
<feature type="region of interest" description="Disordered" evidence="2">
    <location>
        <begin position="442"/>
        <end position="478"/>
    </location>
</feature>
<keyword evidence="4" id="KW-1185">Reference proteome</keyword>
<dbReference type="GO" id="GO:0003723">
    <property type="term" value="F:RNA binding"/>
    <property type="evidence" value="ECO:0007669"/>
    <property type="project" value="TreeGrafter"/>
</dbReference>
<comment type="caution">
    <text evidence="3">The sequence shown here is derived from an EMBL/GenBank/DDBJ whole genome shotgun (WGS) entry which is preliminary data.</text>
</comment>
<evidence type="ECO:0000256" key="1">
    <source>
        <dbReference type="ARBA" id="ARBA00008372"/>
    </source>
</evidence>
<protein>
    <submittedName>
        <fullName evidence="3">CAF1-domain-containing protein</fullName>
    </submittedName>
</protein>
<evidence type="ECO:0000256" key="2">
    <source>
        <dbReference type="SAM" id="MobiDB-lite"/>
    </source>
</evidence>
<dbReference type="EMBL" id="MU001495">
    <property type="protein sequence ID" value="KAF2448710.1"/>
    <property type="molecule type" value="Genomic_DNA"/>
</dbReference>
<proteinExistence type="inferred from homology"/>
<evidence type="ECO:0000313" key="3">
    <source>
        <dbReference type="EMBL" id="KAF2448710.1"/>
    </source>
</evidence>
<dbReference type="InterPro" id="IPR051181">
    <property type="entry name" value="CAF1_poly(A)_ribonucleases"/>
</dbReference>
<dbReference type="AlphaFoldDB" id="A0A9P4PR41"/>